<comment type="cofactor">
    <cofactor evidence="2 7">
        <name>NAD(+)</name>
        <dbReference type="ChEBI" id="CHEBI:57540"/>
    </cofactor>
</comment>
<dbReference type="NCBIfam" id="TIGR01181">
    <property type="entry name" value="dTDP_gluc_dehyt"/>
    <property type="match status" value="1"/>
</dbReference>
<dbReference type="OrthoDB" id="9803010at2"/>
<dbReference type="AlphaFoldDB" id="W0PLQ9"/>
<dbReference type="KEGG" id="amim:MIM_c38820"/>
<comment type="similarity">
    <text evidence="3 7">Belongs to the NAD(P)-dependent epimerase/dehydratase family. dTDP-glucose dehydratase subfamily.</text>
</comment>
<evidence type="ECO:0000256" key="7">
    <source>
        <dbReference type="RuleBase" id="RU004473"/>
    </source>
</evidence>
<dbReference type="PATRIC" id="fig|1247726.3.peg.4283"/>
<dbReference type="GO" id="GO:0009225">
    <property type="term" value="P:nucleotide-sugar metabolic process"/>
    <property type="evidence" value="ECO:0007669"/>
    <property type="project" value="InterPro"/>
</dbReference>
<dbReference type="EMBL" id="CP003915">
    <property type="protein sequence ID" value="AHG65933.1"/>
    <property type="molecule type" value="Genomic_DNA"/>
</dbReference>
<gene>
    <name evidence="9" type="ORF">MIM_c38820</name>
</gene>
<dbReference type="Proteomes" id="UP000019095">
    <property type="component" value="Chromosome"/>
</dbReference>
<dbReference type="GO" id="GO:0008460">
    <property type="term" value="F:dTDP-glucose 4,6-dehydratase activity"/>
    <property type="evidence" value="ECO:0007669"/>
    <property type="project" value="UniProtKB-EC"/>
</dbReference>
<evidence type="ECO:0000256" key="4">
    <source>
        <dbReference type="ARBA" id="ARBA00011990"/>
    </source>
</evidence>
<dbReference type="InterPro" id="IPR036291">
    <property type="entry name" value="NAD(P)-bd_dom_sf"/>
</dbReference>
<keyword evidence="10" id="KW-1185">Reference proteome</keyword>
<dbReference type="STRING" id="1247726.MIM_c38820"/>
<keyword evidence="5" id="KW-0520">NAD</keyword>
<name>W0PLQ9_ADVMD</name>
<evidence type="ECO:0000256" key="3">
    <source>
        <dbReference type="ARBA" id="ARBA00008178"/>
    </source>
</evidence>
<proteinExistence type="inferred from homology"/>
<sequence>MASLLVTGGAGFIGANFVHYWLAQHPDDTLVVLDALTYAGNRSSLAGLEQHASFTFVHGNICDTDRVIALLQQHRINTIVHFAAESHVDRSIQGPDTFIRTNINGTYSLLKAARQVWIEAPALQNEAPLPHRFHHVSTDEVFGSLAADQPAFTEATPYAPNSPYSASKAAADHLVRAYQQTYGLATTISRCSNNYGPYHYPEKLIPLTLTSILHNKPIPVFGDGQQIRDWLYVLDHVRAIEAILAQGTPGDTWNVGARCELTNLQLIHALCQIMDQAFATRPALQQRFAQATAARAGNSASLIRYVQDRPGHDRRYAMDPTKIEQQLGFATSEPFDTGIVKTVDWFLDNEPWWRAALSQPA</sequence>
<evidence type="ECO:0000256" key="5">
    <source>
        <dbReference type="ARBA" id="ARBA00023027"/>
    </source>
</evidence>
<dbReference type="SUPFAM" id="SSF51735">
    <property type="entry name" value="NAD(P)-binding Rossmann-fold domains"/>
    <property type="match status" value="1"/>
</dbReference>
<keyword evidence="6 7" id="KW-0456">Lyase</keyword>
<protein>
    <recommendedName>
        <fullName evidence="4 7">dTDP-glucose 4,6-dehydratase</fullName>
        <ecNumber evidence="4 7">4.2.1.46</ecNumber>
    </recommendedName>
</protein>
<reference evidence="9 10" key="1">
    <citation type="journal article" date="2014" name="Microbiology">
        <title>Unravelling the complete genome sequence of Advenella mimigardefordensis strain DPN7T and novel insights in the catabolism of the xenobiotic polythioester precursor 3,3'-dithiodipropionate.</title>
        <authorList>
            <person name="Wubbeler J.H."/>
            <person name="Hiessl S."/>
            <person name="Schuldes J."/>
            <person name="Thurmer A."/>
            <person name="Daniel R."/>
            <person name="Steinbuchel A."/>
        </authorList>
    </citation>
    <scope>NUCLEOTIDE SEQUENCE [LARGE SCALE GENOMIC DNA]</scope>
    <source>
        <strain evidence="10">DSM 17166 / LMG 22922 / DPN7</strain>
    </source>
</reference>
<evidence type="ECO:0000313" key="10">
    <source>
        <dbReference type="Proteomes" id="UP000019095"/>
    </source>
</evidence>
<evidence type="ECO:0000259" key="8">
    <source>
        <dbReference type="Pfam" id="PF16363"/>
    </source>
</evidence>
<dbReference type="PANTHER" id="PTHR43000">
    <property type="entry name" value="DTDP-D-GLUCOSE 4,6-DEHYDRATASE-RELATED"/>
    <property type="match status" value="1"/>
</dbReference>
<dbReference type="EC" id="4.2.1.46" evidence="4 7"/>
<evidence type="ECO:0000256" key="6">
    <source>
        <dbReference type="ARBA" id="ARBA00023239"/>
    </source>
</evidence>
<accession>W0PLQ9</accession>
<dbReference type="InterPro" id="IPR016040">
    <property type="entry name" value="NAD(P)-bd_dom"/>
</dbReference>
<dbReference type="Pfam" id="PF16363">
    <property type="entry name" value="GDP_Man_Dehyd"/>
    <property type="match status" value="1"/>
</dbReference>
<dbReference type="CDD" id="cd05246">
    <property type="entry name" value="dTDP_GD_SDR_e"/>
    <property type="match status" value="1"/>
</dbReference>
<dbReference type="HOGENOM" id="CLU_007383_1_14_4"/>
<comment type="catalytic activity">
    <reaction evidence="1 7">
        <text>dTDP-alpha-D-glucose = dTDP-4-dehydro-6-deoxy-alpha-D-glucose + H2O</text>
        <dbReference type="Rhea" id="RHEA:17221"/>
        <dbReference type="ChEBI" id="CHEBI:15377"/>
        <dbReference type="ChEBI" id="CHEBI:57477"/>
        <dbReference type="ChEBI" id="CHEBI:57649"/>
        <dbReference type="EC" id="4.2.1.46"/>
    </reaction>
</comment>
<dbReference type="InterPro" id="IPR005888">
    <property type="entry name" value="dTDP_Gluc_deHydtase"/>
</dbReference>
<dbReference type="Gene3D" id="3.40.50.720">
    <property type="entry name" value="NAD(P)-binding Rossmann-like Domain"/>
    <property type="match status" value="1"/>
</dbReference>
<dbReference type="Gene3D" id="3.90.25.10">
    <property type="entry name" value="UDP-galactose 4-epimerase, domain 1"/>
    <property type="match status" value="1"/>
</dbReference>
<dbReference type="InterPro" id="IPR020904">
    <property type="entry name" value="Sc_DH/Rdtase_CS"/>
</dbReference>
<organism evidence="9 10">
    <name type="scientific">Advenella mimigardefordensis (strain DSM 17166 / LMG 22922 / DPN7)</name>
    <dbReference type="NCBI Taxonomy" id="1247726"/>
    <lineage>
        <taxon>Bacteria</taxon>
        <taxon>Pseudomonadati</taxon>
        <taxon>Pseudomonadota</taxon>
        <taxon>Betaproteobacteria</taxon>
        <taxon>Burkholderiales</taxon>
        <taxon>Alcaligenaceae</taxon>
    </lineage>
</organism>
<dbReference type="eggNOG" id="COG1088">
    <property type="taxonomic scope" value="Bacteria"/>
</dbReference>
<evidence type="ECO:0000256" key="2">
    <source>
        <dbReference type="ARBA" id="ARBA00001911"/>
    </source>
</evidence>
<feature type="domain" description="NAD(P)-binding" evidence="8">
    <location>
        <begin position="5"/>
        <end position="341"/>
    </location>
</feature>
<evidence type="ECO:0000313" key="9">
    <source>
        <dbReference type="EMBL" id="AHG65933.1"/>
    </source>
</evidence>
<evidence type="ECO:0000256" key="1">
    <source>
        <dbReference type="ARBA" id="ARBA00001539"/>
    </source>
</evidence>
<dbReference type="PROSITE" id="PS00061">
    <property type="entry name" value="ADH_SHORT"/>
    <property type="match status" value="1"/>
</dbReference>